<gene>
    <name evidence="2" type="ORF">CJ670_08030</name>
</gene>
<sequence length="336" mass="37629">MSKYFWNTIIFFIFVSLVFLIIIFIKQNNEQQKSDNLEKTPITSKYVEILTDEMKQNLEKNAPQILENLKITKENINSIINENIDKLFDEIIDKNLDGYLDFHYSVKGEYTEFGAMLFEDFFGNINELINEKVLGKDFNEKLNAMSNTIVNDTDKQIFEHINFTTNIATQNVDLELNKSSLSQLTQNIRNNIEHNLVDIKATVIGTAIATKLAISIATKISAKVTAKVSAKIATKAAASGVAATSGVAACGPAAIICGVGAAVVAWFGTDAIVVSGDEYFNRDDFKQEIINSLNEAKEELKLNYKPILEQVDTISINYQNELKNTSTKKRMIDNIK</sequence>
<keyword evidence="1" id="KW-1133">Transmembrane helix</keyword>
<organism evidence="2 3">
    <name type="scientific">Aliarcobacter cryaerophilus</name>
    <dbReference type="NCBI Taxonomy" id="28198"/>
    <lineage>
        <taxon>Bacteria</taxon>
        <taxon>Pseudomonadati</taxon>
        <taxon>Campylobacterota</taxon>
        <taxon>Epsilonproteobacteria</taxon>
        <taxon>Campylobacterales</taxon>
        <taxon>Arcobacteraceae</taxon>
        <taxon>Aliarcobacter</taxon>
    </lineage>
</organism>
<dbReference type="EMBL" id="NXGI01000017">
    <property type="protein sequence ID" value="PRM96703.1"/>
    <property type="molecule type" value="Genomic_DNA"/>
</dbReference>
<evidence type="ECO:0000313" key="3">
    <source>
        <dbReference type="Proteomes" id="UP000239151"/>
    </source>
</evidence>
<proteinExistence type="predicted"/>
<keyword evidence="1" id="KW-0812">Transmembrane</keyword>
<evidence type="ECO:0000256" key="1">
    <source>
        <dbReference type="SAM" id="Phobius"/>
    </source>
</evidence>
<accession>A0A2S9TCY3</accession>
<reference evidence="2 3" key="1">
    <citation type="submission" date="2017-09" db="EMBL/GenBank/DDBJ databases">
        <title>Reassesment of A. cryaerophilus.</title>
        <authorList>
            <person name="Perez-Cataluna A."/>
            <person name="Collado L."/>
            <person name="Salgado O."/>
            <person name="Lefinanco V."/>
            <person name="Figueras M.J."/>
        </authorList>
    </citation>
    <scope>NUCLEOTIDE SEQUENCE [LARGE SCALE GENOMIC DNA]</scope>
    <source>
        <strain evidence="2 3">LMG 9065</strain>
    </source>
</reference>
<keyword evidence="1" id="KW-0472">Membrane</keyword>
<dbReference type="Proteomes" id="UP000239151">
    <property type="component" value="Unassembled WGS sequence"/>
</dbReference>
<evidence type="ECO:0000313" key="2">
    <source>
        <dbReference type="EMBL" id="PRM96703.1"/>
    </source>
</evidence>
<name>A0A2S9TCY3_9BACT</name>
<protein>
    <submittedName>
        <fullName evidence="2">Uncharacterized protein</fullName>
    </submittedName>
</protein>
<feature type="transmembrane region" description="Helical" evidence="1">
    <location>
        <begin position="6"/>
        <end position="25"/>
    </location>
</feature>
<dbReference type="AlphaFoldDB" id="A0A2S9TCY3"/>
<comment type="caution">
    <text evidence="2">The sequence shown here is derived from an EMBL/GenBank/DDBJ whole genome shotgun (WGS) entry which is preliminary data.</text>
</comment>